<feature type="domain" description="NadR/Ttd14 AAA" evidence="1">
    <location>
        <begin position="5"/>
        <end position="169"/>
    </location>
</feature>
<dbReference type="Gene3D" id="3.40.50.300">
    <property type="entry name" value="P-loop containing nucleotide triphosphate hydrolases"/>
    <property type="match status" value="1"/>
</dbReference>
<evidence type="ECO:0000259" key="1">
    <source>
        <dbReference type="Pfam" id="PF13521"/>
    </source>
</evidence>
<protein>
    <submittedName>
        <fullName evidence="2">ATP-binding protein</fullName>
    </submittedName>
</protein>
<dbReference type="Pfam" id="PF13521">
    <property type="entry name" value="AAA_28"/>
    <property type="match status" value="1"/>
</dbReference>
<reference evidence="2 3" key="1">
    <citation type="submission" date="2019-08" db="EMBL/GenBank/DDBJ databases">
        <title>Genome sequence of Gillisia hiemivivida IC154 (type strain).</title>
        <authorList>
            <person name="Bowman J.P."/>
        </authorList>
    </citation>
    <scope>NUCLEOTIDE SEQUENCE [LARGE SCALE GENOMIC DNA]</scope>
    <source>
        <strain evidence="2 3">IC154</strain>
    </source>
</reference>
<dbReference type="OrthoDB" id="5638848at2"/>
<evidence type="ECO:0000313" key="2">
    <source>
        <dbReference type="EMBL" id="TXD95214.1"/>
    </source>
</evidence>
<evidence type="ECO:0000313" key="3">
    <source>
        <dbReference type="Proteomes" id="UP000321367"/>
    </source>
</evidence>
<organism evidence="2 3">
    <name type="scientific">Gillisia hiemivivida</name>
    <dbReference type="NCBI Taxonomy" id="291190"/>
    <lineage>
        <taxon>Bacteria</taxon>
        <taxon>Pseudomonadati</taxon>
        <taxon>Bacteroidota</taxon>
        <taxon>Flavobacteriia</taxon>
        <taxon>Flavobacteriales</taxon>
        <taxon>Flavobacteriaceae</taxon>
        <taxon>Gillisia</taxon>
    </lineage>
</organism>
<accession>A0A5C6ZXX0</accession>
<comment type="caution">
    <text evidence="2">The sequence shown here is derived from an EMBL/GenBank/DDBJ whole genome shotgun (WGS) entry which is preliminary data.</text>
</comment>
<keyword evidence="2" id="KW-0067">ATP-binding</keyword>
<gene>
    <name evidence="2" type="ORF">ES724_03415</name>
</gene>
<proteinExistence type="predicted"/>
<dbReference type="Proteomes" id="UP000321367">
    <property type="component" value="Unassembled WGS sequence"/>
</dbReference>
<dbReference type="GO" id="GO:0005524">
    <property type="term" value="F:ATP binding"/>
    <property type="evidence" value="ECO:0007669"/>
    <property type="project" value="UniProtKB-KW"/>
</dbReference>
<sequence>MQNQKIVITGGPGTGKSSIINYLESQGHFCLHEISRQITLEAQQQGIEQLFLEKPLLFSEKLLEARINQHYEAVQLSKERIFIDRGIPDVVAYMDYFGTSYPEEFIIACKNHTYDKIFLLPPWKEIYTSDNERYESYDQALIIHENLKNSYITYGYKPIEVPKGTIANRSSFIMNSLDG</sequence>
<dbReference type="RefSeq" id="WP_146929585.1">
    <property type="nucleotide sequence ID" value="NZ_CBCSHZ010000001.1"/>
</dbReference>
<dbReference type="SUPFAM" id="SSF52540">
    <property type="entry name" value="P-loop containing nucleoside triphosphate hydrolases"/>
    <property type="match status" value="1"/>
</dbReference>
<keyword evidence="3" id="KW-1185">Reference proteome</keyword>
<dbReference type="InterPro" id="IPR027417">
    <property type="entry name" value="P-loop_NTPase"/>
</dbReference>
<dbReference type="AlphaFoldDB" id="A0A5C6ZXX0"/>
<dbReference type="InterPro" id="IPR038727">
    <property type="entry name" value="NadR/Ttd14_AAA_dom"/>
</dbReference>
<name>A0A5C6ZXX0_9FLAO</name>
<keyword evidence="2" id="KW-0547">Nucleotide-binding</keyword>
<dbReference type="EMBL" id="VORY01000002">
    <property type="protein sequence ID" value="TXD95214.1"/>
    <property type="molecule type" value="Genomic_DNA"/>
</dbReference>